<dbReference type="Proteomes" id="UP000671399">
    <property type="component" value="Unassembled WGS sequence"/>
</dbReference>
<keyword evidence="2" id="KW-0813">Transport</keyword>
<dbReference type="Gene3D" id="3.40.50.300">
    <property type="entry name" value="P-loop containing nucleotide triphosphate hydrolases"/>
    <property type="match status" value="1"/>
</dbReference>
<evidence type="ECO:0000313" key="6">
    <source>
        <dbReference type="EMBL" id="MBO4161354.1"/>
    </source>
</evidence>
<proteinExistence type="inferred from homology"/>
<comment type="caution">
    <text evidence="6">The sequence shown here is derived from an EMBL/GenBank/DDBJ whole genome shotgun (WGS) entry which is preliminary data.</text>
</comment>
<dbReference type="InterPro" id="IPR027417">
    <property type="entry name" value="P-loop_NTPase"/>
</dbReference>
<dbReference type="SMART" id="SM00382">
    <property type="entry name" value="AAA"/>
    <property type="match status" value="1"/>
</dbReference>
<organism evidence="6 7">
    <name type="scientific">Micromonospora antibiotica</name>
    <dbReference type="NCBI Taxonomy" id="2807623"/>
    <lineage>
        <taxon>Bacteria</taxon>
        <taxon>Bacillati</taxon>
        <taxon>Actinomycetota</taxon>
        <taxon>Actinomycetes</taxon>
        <taxon>Micromonosporales</taxon>
        <taxon>Micromonosporaceae</taxon>
        <taxon>Micromonospora</taxon>
    </lineage>
</organism>
<keyword evidence="3" id="KW-0547">Nucleotide-binding</keyword>
<dbReference type="GO" id="GO:0005524">
    <property type="term" value="F:ATP binding"/>
    <property type="evidence" value="ECO:0007669"/>
    <property type="project" value="UniProtKB-KW"/>
</dbReference>
<feature type="domain" description="ABC transporter" evidence="5">
    <location>
        <begin position="1"/>
        <end position="235"/>
    </location>
</feature>
<dbReference type="PROSITE" id="PS00211">
    <property type="entry name" value="ABC_TRANSPORTER_1"/>
    <property type="match status" value="1"/>
</dbReference>
<evidence type="ECO:0000256" key="3">
    <source>
        <dbReference type="ARBA" id="ARBA00022741"/>
    </source>
</evidence>
<keyword evidence="7" id="KW-1185">Reference proteome</keyword>
<dbReference type="CDD" id="cd03235">
    <property type="entry name" value="ABC_Metallic_Cations"/>
    <property type="match status" value="1"/>
</dbReference>
<evidence type="ECO:0000256" key="2">
    <source>
        <dbReference type="ARBA" id="ARBA00022448"/>
    </source>
</evidence>
<dbReference type="InterPro" id="IPR050153">
    <property type="entry name" value="Metal_Ion_Import_ABC"/>
</dbReference>
<comment type="similarity">
    <text evidence="1">Belongs to the ABC transporter superfamily.</text>
</comment>
<dbReference type="InterPro" id="IPR003439">
    <property type="entry name" value="ABC_transporter-like_ATP-bd"/>
</dbReference>
<evidence type="ECO:0000259" key="5">
    <source>
        <dbReference type="PROSITE" id="PS50893"/>
    </source>
</evidence>
<gene>
    <name evidence="6" type="ORF">JQN83_11090</name>
</gene>
<dbReference type="InterPro" id="IPR003593">
    <property type="entry name" value="AAA+_ATPase"/>
</dbReference>
<dbReference type="InterPro" id="IPR022508">
    <property type="entry name" value="ABC_trspt_anch-rpt_ATP-bd"/>
</dbReference>
<reference evidence="6 7" key="1">
    <citation type="submission" date="2021-03" db="EMBL/GenBank/DDBJ databases">
        <authorList>
            <person name="Lee D.-H."/>
        </authorList>
    </citation>
    <scope>NUCLEOTIDE SEQUENCE [LARGE SCALE GENOMIC DNA]</scope>
    <source>
        <strain evidence="6 7">MMS20-R2-23</strain>
    </source>
</reference>
<dbReference type="PROSITE" id="PS50893">
    <property type="entry name" value="ABC_TRANSPORTER_2"/>
    <property type="match status" value="1"/>
</dbReference>
<dbReference type="PANTHER" id="PTHR42734">
    <property type="entry name" value="METAL TRANSPORT SYSTEM ATP-BINDING PROTEIN TM_0124-RELATED"/>
    <property type="match status" value="1"/>
</dbReference>
<protein>
    <submittedName>
        <fullName evidence="6">Anchored repeat-type ABC transporter ATP-binding subunit</fullName>
    </submittedName>
</protein>
<dbReference type="Pfam" id="PF00005">
    <property type="entry name" value="ABC_tran"/>
    <property type="match status" value="1"/>
</dbReference>
<name>A0ABS3V700_9ACTN</name>
<sequence>MRALDVEGLDVDLGGRPVLRDIRLHLDRGELVGLLGPNGAGKTTLLRAILALTRTRGGTVTVEGKPVRPGRSEIGYVPQRHEFTWDFPISVDQAVMSGRTGRIGLLRRPGVADWRAVGDALDRVQLTGLRHRPVGELSGGQRQRVLVARALALAPRTLLLDEPFTGLDMPTQELLGDLFTSLAAEDRAVLMTTHDLVAAVDSCTRLVLLNGRIIADGRPVDLQDAEPWTKTFGVSHTSPLLKLVRAT</sequence>
<dbReference type="SUPFAM" id="SSF52540">
    <property type="entry name" value="P-loop containing nucleoside triphosphate hydrolases"/>
    <property type="match status" value="1"/>
</dbReference>
<dbReference type="EMBL" id="JAGFWR010000004">
    <property type="protein sequence ID" value="MBO4161354.1"/>
    <property type="molecule type" value="Genomic_DNA"/>
</dbReference>
<evidence type="ECO:0000313" key="7">
    <source>
        <dbReference type="Proteomes" id="UP000671399"/>
    </source>
</evidence>
<accession>A0ABS3V700</accession>
<evidence type="ECO:0000256" key="1">
    <source>
        <dbReference type="ARBA" id="ARBA00005417"/>
    </source>
</evidence>
<dbReference type="PANTHER" id="PTHR42734:SF5">
    <property type="entry name" value="IRON TRANSPORT SYSTEM ATP-BINDING PROTEIN HI_0361-RELATED"/>
    <property type="match status" value="1"/>
</dbReference>
<evidence type="ECO:0000256" key="4">
    <source>
        <dbReference type="ARBA" id="ARBA00022840"/>
    </source>
</evidence>
<keyword evidence="4 6" id="KW-0067">ATP-binding</keyword>
<dbReference type="NCBIfam" id="TIGR03771">
    <property type="entry name" value="anch_rpt_ABC"/>
    <property type="match status" value="1"/>
</dbReference>
<dbReference type="InterPro" id="IPR017871">
    <property type="entry name" value="ABC_transporter-like_CS"/>
</dbReference>